<keyword evidence="3" id="KW-1185">Reference proteome</keyword>
<feature type="coiled-coil region" evidence="1">
    <location>
        <begin position="262"/>
        <end position="289"/>
    </location>
</feature>
<evidence type="ECO:0000313" key="3">
    <source>
        <dbReference type="Proteomes" id="UP000076874"/>
    </source>
</evidence>
<gene>
    <name evidence="2" type="ORF">SPI_09180</name>
</gene>
<protein>
    <submittedName>
        <fullName evidence="2">Ibr domain containing protein</fullName>
    </submittedName>
</protein>
<dbReference type="AlphaFoldDB" id="A0A167M5Z4"/>
<organism evidence="2 3">
    <name type="scientific">Niveomyces insectorum RCEF 264</name>
    <dbReference type="NCBI Taxonomy" id="1081102"/>
    <lineage>
        <taxon>Eukaryota</taxon>
        <taxon>Fungi</taxon>
        <taxon>Dikarya</taxon>
        <taxon>Ascomycota</taxon>
        <taxon>Pezizomycotina</taxon>
        <taxon>Sordariomycetes</taxon>
        <taxon>Hypocreomycetidae</taxon>
        <taxon>Hypocreales</taxon>
        <taxon>Cordycipitaceae</taxon>
        <taxon>Niveomyces</taxon>
    </lineage>
</organism>
<dbReference type="STRING" id="1081102.A0A167M5Z4"/>
<dbReference type="EMBL" id="AZHD01000026">
    <property type="protein sequence ID" value="OAA53973.1"/>
    <property type="molecule type" value="Genomic_DNA"/>
</dbReference>
<accession>A0A167M5Z4</accession>
<name>A0A167M5Z4_9HYPO</name>
<evidence type="ECO:0000256" key="1">
    <source>
        <dbReference type="SAM" id="Coils"/>
    </source>
</evidence>
<keyword evidence="1" id="KW-0175">Coiled coil</keyword>
<proteinExistence type="predicted"/>
<dbReference type="Proteomes" id="UP000076874">
    <property type="component" value="Unassembled WGS sequence"/>
</dbReference>
<evidence type="ECO:0000313" key="2">
    <source>
        <dbReference type="EMBL" id="OAA53973.1"/>
    </source>
</evidence>
<comment type="caution">
    <text evidence="2">The sequence shown here is derived from an EMBL/GenBank/DDBJ whole genome shotgun (WGS) entry which is preliminary data.</text>
</comment>
<sequence>MDDLDRMKTGTADRRVFRDARKIHEREIAELADRELEDLREALRMVDEIEQIEARKVKQRRLANRRRLQQLRAHREAALRAEIALKYTDLRAALTSLMKMQQDPARRTRRIERAVRIRDDAQRLAAFDAAQTETRATLHALCAYHTREAERAWIQDYQERLRLEQSLEAAYRGELAKLWVGHPNQRRLEAAALEEYMRRNDMRFDEYLHWREHESEARQYLAEEERSMQDELLERERVSHVESKRTTAMLQQKRHAAELIWCQVINEERHQLLAELEQLEQELGLAASTAPVDNNLLLLMELEEAHRFSKVAGRSSARPTFDDMDHYYTMRLSDAAAEMGFFVPSGDGENDNE</sequence>
<reference evidence="2 3" key="1">
    <citation type="journal article" date="2016" name="Genome Biol. Evol.">
        <title>Divergent and convergent evolution of fungal pathogenicity.</title>
        <authorList>
            <person name="Shang Y."/>
            <person name="Xiao G."/>
            <person name="Zheng P."/>
            <person name="Cen K."/>
            <person name="Zhan S."/>
            <person name="Wang C."/>
        </authorList>
    </citation>
    <scope>NUCLEOTIDE SEQUENCE [LARGE SCALE GENOMIC DNA]</scope>
    <source>
        <strain evidence="2 3">RCEF 264</strain>
    </source>
</reference>